<dbReference type="SUPFAM" id="SSF46894">
    <property type="entry name" value="C-terminal effector domain of the bipartite response regulators"/>
    <property type="match status" value="1"/>
</dbReference>
<evidence type="ECO:0000256" key="4">
    <source>
        <dbReference type="ARBA" id="ARBA00023163"/>
    </source>
</evidence>
<comment type="caution">
    <text evidence="8">The sequence shown here is derived from an EMBL/GenBank/DDBJ whole genome shotgun (WGS) entry which is preliminary data.</text>
</comment>
<accession>A0A7W7CJQ2</accession>
<dbReference type="InterPro" id="IPR039420">
    <property type="entry name" value="WalR-like"/>
</dbReference>
<evidence type="ECO:0000256" key="3">
    <source>
        <dbReference type="ARBA" id="ARBA00023125"/>
    </source>
</evidence>
<dbReference type="EMBL" id="JACHMH010000001">
    <property type="protein sequence ID" value="MBB4682510.1"/>
    <property type="molecule type" value="Genomic_DNA"/>
</dbReference>
<sequence length="218" mass="23164">MGLITVGIADDEILIRTGVRGVLDRAAEIVVVGEAKDGHGAVDLVRTHRPRVLLLDAVMPGTDALAALRVIRRHSPLTRVVMLANPAAGDLLLPALRAGAVGFLPKTGRPEELVNAVRVVAAGDAILSPAATRSLVDHVAGAEADRRDRASHRVRALTKREREVLVHVAKGMANAKIARVMCLSESSIKAHVSRMLTKLRCDNRVQAALIAHDAAIIS</sequence>
<dbReference type="PROSITE" id="PS50043">
    <property type="entry name" value="HTH_LUXR_2"/>
    <property type="match status" value="1"/>
</dbReference>
<proteinExistence type="predicted"/>
<feature type="domain" description="Response regulatory" evidence="7">
    <location>
        <begin position="5"/>
        <end position="121"/>
    </location>
</feature>
<dbReference type="PANTHER" id="PTHR43214">
    <property type="entry name" value="TWO-COMPONENT RESPONSE REGULATOR"/>
    <property type="match status" value="1"/>
</dbReference>
<dbReference type="CDD" id="cd06170">
    <property type="entry name" value="LuxR_C_like"/>
    <property type="match status" value="1"/>
</dbReference>
<dbReference type="Proteomes" id="UP000533598">
    <property type="component" value="Unassembled WGS sequence"/>
</dbReference>
<dbReference type="GO" id="GO:0000160">
    <property type="term" value="P:phosphorelay signal transduction system"/>
    <property type="evidence" value="ECO:0007669"/>
    <property type="project" value="InterPro"/>
</dbReference>
<keyword evidence="2" id="KW-0805">Transcription regulation</keyword>
<dbReference type="PROSITE" id="PS50110">
    <property type="entry name" value="RESPONSE_REGULATORY"/>
    <property type="match status" value="1"/>
</dbReference>
<dbReference type="Pfam" id="PF00072">
    <property type="entry name" value="Response_reg"/>
    <property type="match status" value="1"/>
</dbReference>
<dbReference type="InterPro" id="IPR001789">
    <property type="entry name" value="Sig_transdc_resp-reg_receiver"/>
</dbReference>
<dbReference type="InterPro" id="IPR016032">
    <property type="entry name" value="Sig_transdc_resp-reg_C-effctor"/>
</dbReference>
<dbReference type="PROSITE" id="PS00622">
    <property type="entry name" value="HTH_LUXR_1"/>
    <property type="match status" value="1"/>
</dbReference>
<dbReference type="Gene3D" id="3.40.50.2300">
    <property type="match status" value="1"/>
</dbReference>
<keyword evidence="3 8" id="KW-0238">DNA-binding</keyword>
<evidence type="ECO:0000256" key="5">
    <source>
        <dbReference type="PROSITE-ProRule" id="PRU00169"/>
    </source>
</evidence>
<keyword evidence="1 5" id="KW-0597">Phosphoprotein</keyword>
<evidence type="ECO:0000313" key="8">
    <source>
        <dbReference type="EMBL" id="MBB4682510.1"/>
    </source>
</evidence>
<dbReference type="GO" id="GO:0006355">
    <property type="term" value="P:regulation of DNA-templated transcription"/>
    <property type="evidence" value="ECO:0007669"/>
    <property type="project" value="InterPro"/>
</dbReference>
<gene>
    <name evidence="8" type="ORF">HNR67_008628</name>
</gene>
<dbReference type="AlphaFoldDB" id="A0A7W7CJQ2"/>
<dbReference type="InterPro" id="IPR011006">
    <property type="entry name" value="CheY-like_superfamily"/>
</dbReference>
<dbReference type="SUPFAM" id="SSF52172">
    <property type="entry name" value="CheY-like"/>
    <property type="match status" value="1"/>
</dbReference>
<evidence type="ECO:0000259" key="6">
    <source>
        <dbReference type="PROSITE" id="PS50043"/>
    </source>
</evidence>
<feature type="domain" description="HTH luxR-type" evidence="6">
    <location>
        <begin position="150"/>
        <end position="215"/>
    </location>
</feature>
<dbReference type="PRINTS" id="PR00038">
    <property type="entry name" value="HTHLUXR"/>
</dbReference>
<keyword evidence="4" id="KW-0804">Transcription</keyword>
<dbReference type="SMART" id="SM00421">
    <property type="entry name" value="HTH_LUXR"/>
    <property type="match status" value="1"/>
</dbReference>
<dbReference type="InterPro" id="IPR058245">
    <property type="entry name" value="NreC/VraR/RcsB-like_REC"/>
</dbReference>
<dbReference type="SMART" id="SM00448">
    <property type="entry name" value="REC"/>
    <property type="match status" value="1"/>
</dbReference>
<organism evidence="8 9">
    <name type="scientific">Crossiella cryophila</name>
    <dbReference type="NCBI Taxonomy" id="43355"/>
    <lineage>
        <taxon>Bacteria</taxon>
        <taxon>Bacillati</taxon>
        <taxon>Actinomycetota</taxon>
        <taxon>Actinomycetes</taxon>
        <taxon>Pseudonocardiales</taxon>
        <taxon>Pseudonocardiaceae</taxon>
        <taxon>Crossiella</taxon>
    </lineage>
</organism>
<dbReference type="GO" id="GO:0003677">
    <property type="term" value="F:DNA binding"/>
    <property type="evidence" value="ECO:0007669"/>
    <property type="project" value="UniProtKB-KW"/>
</dbReference>
<protein>
    <submittedName>
        <fullName evidence="8">DNA-binding NarL/FixJ family response regulator</fullName>
    </submittedName>
</protein>
<evidence type="ECO:0000256" key="2">
    <source>
        <dbReference type="ARBA" id="ARBA00023015"/>
    </source>
</evidence>
<dbReference type="Pfam" id="PF00196">
    <property type="entry name" value="GerE"/>
    <property type="match status" value="1"/>
</dbReference>
<name>A0A7W7CJQ2_9PSEU</name>
<evidence type="ECO:0000313" key="9">
    <source>
        <dbReference type="Proteomes" id="UP000533598"/>
    </source>
</evidence>
<evidence type="ECO:0000259" key="7">
    <source>
        <dbReference type="PROSITE" id="PS50110"/>
    </source>
</evidence>
<dbReference type="RefSeq" id="WP_185009867.1">
    <property type="nucleotide sequence ID" value="NZ_BAAAUI010000072.1"/>
</dbReference>
<dbReference type="CDD" id="cd17535">
    <property type="entry name" value="REC_NarL-like"/>
    <property type="match status" value="1"/>
</dbReference>
<evidence type="ECO:0000256" key="1">
    <source>
        <dbReference type="ARBA" id="ARBA00022553"/>
    </source>
</evidence>
<reference evidence="8 9" key="1">
    <citation type="submission" date="2020-08" db="EMBL/GenBank/DDBJ databases">
        <title>Sequencing the genomes of 1000 actinobacteria strains.</title>
        <authorList>
            <person name="Klenk H.-P."/>
        </authorList>
    </citation>
    <scope>NUCLEOTIDE SEQUENCE [LARGE SCALE GENOMIC DNA]</scope>
    <source>
        <strain evidence="8 9">DSM 44230</strain>
    </source>
</reference>
<dbReference type="InterPro" id="IPR000792">
    <property type="entry name" value="Tscrpt_reg_LuxR_C"/>
</dbReference>
<dbReference type="PANTHER" id="PTHR43214:SF24">
    <property type="entry name" value="TRANSCRIPTIONAL REGULATORY PROTEIN NARL-RELATED"/>
    <property type="match status" value="1"/>
</dbReference>
<keyword evidence="9" id="KW-1185">Reference proteome</keyword>
<feature type="modified residue" description="4-aspartylphosphate" evidence="5">
    <location>
        <position position="56"/>
    </location>
</feature>